<dbReference type="InterPro" id="IPR050147">
    <property type="entry name" value="Ser/Thr_Dehydratase"/>
</dbReference>
<organism evidence="14 15">
    <name type="scientific">Nonlabens agnitus</name>
    <dbReference type="NCBI Taxonomy" id="870484"/>
    <lineage>
        <taxon>Bacteria</taxon>
        <taxon>Pseudomonadati</taxon>
        <taxon>Bacteroidota</taxon>
        <taxon>Flavobacteriia</taxon>
        <taxon>Flavobacteriales</taxon>
        <taxon>Flavobacteriaceae</taxon>
        <taxon>Nonlabens</taxon>
    </lineage>
</organism>
<dbReference type="EMBL" id="MQUC01000003">
    <property type="protein sequence ID" value="PRP67370.1"/>
    <property type="molecule type" value="Genomic_DNA"/>
</dbReference>
<keyword evidence="8 12" id="KW-0663">Pyridoxal phosphate</keyword>
<dbReference type="PROSITE" id="PS51672">
    <property type="entry name" value="ACT_LIKE"/>
    <property type="match status" value="1"/>
</dbReference>
<evidence type="ECO:0000256" key="3">
    <source>
        <dbReference type="ARBA" id="ARBA00004810"/>
    </source>
</evidence>
<dbReference type="UniPathway" id="UPA00047">
    <property type="reaction ID" value="UER00054"/>
</dbReference>
<dbReference type="EC" id="4.3.1.19" evidence="12"/>
<dbReference type="GO" id="GO:0006565">
    <property type="term" value="P:L-serine catabolic process"/>
    <property type="evidence" value="ECO:0007669"/>
    <property type="project" value="TreeGrafter"/>
</dbReference>
<dbReference type="NCBIfam" id="TIGR02079">
    <property type="entry name" value="THD1"/>
    <property type="match status" value="1"/>
</dbReference>
<comment type="subunit">
    <text evidence="5 12">Homotetramer.</text>
</comment>
<evidence type="ECO:0000256" key="6">
    <source>
        <dbReference type="ARBA" id="ARBA00022605"/>
    </source>
</evidence>
<protein>
    <recommendedName>
        <fullName evidence="12">L-threonine dehydratase</fullName>
        <ecNumber evidence="12">4.3.1.19</ecNumber>
    </recommendedName>
    <alternativeName>
        <fullName evidence="12">Threonine deaminase</fullName>
    </alternativeName>
</protein>
<comment type="pathway">
    <text evidence="3 12">Amino-acid biosynthesis; L-isoleucine biosynthesis; 2-oxobutanoate from L-threonine: step 1/1.</text>
</comment>
<gene>
    <name evidence="12" type="primary">ilvA</name>
    <name evidence="14" type="ORF">BST86_09825</name>
</gene>
<feature type="domain" description="ACT-like" evidence="13">
    <location>
        <begin position="337"/>
        <end position="411"/>
    </location>
</feature>
<dbReference type="GO" id="GO:0006567">
    <property type="term" value="P:L-threonine catabolic process"/>
    <property type="evidence" value="ECO:0007669"/>
    <property type="project" value="TreeGrafter"/>
</dbReference>
<dbReference type="AlphaFoldDB" id="A0A2S9WV55"/>
<evidence type="ECO:0000256" key="1">
    <source>
        <dbReference type="ARBA" id="ARBA00001274"/>
    </source>
</evidence>
<dbReference type="InterPro" id="IPR001721">
    <property type="entry name" value="TD_ACT-like"/>
</dbReference>
<dbReference type="RefSeq" id="WP_105983113.1">
    <property type="nucleotide sequence ID" value="NZ_MQUC01000003.1"/>
</dbReference>
<dbReference type="SUPFAM" id="SSF53686">
    <property type="entry name" value="Tryptophan synthase beta subunit-like PLP-dependent enzymes"/>
    <property type="match status" value="1"/>
</dbReference>
<dbReference type="Pfam" id="PF00291">
    <property type="entry name" value="PALP"/>
    <property type="match status" value="1"/>
</dbReference>
<keyword evidence="6 12" id="KW-0028">Amino-acid biosynthesis</keyword>
<accession>A0A2S9WV55</accession>
<comment type="catalytic activity">
    <reaction evidence="1 12">
        <text>L-threonine = 2-oxobutanoate + NH4(+)</text>
        <dbReference type="Rhea" id="RHEA:22108"/>
        <dbReference type="ChEBI" id="CHEBI:16763"/>
        <dbReference type="ChEBI" id="CHEBI:28938"/>
        <dbReference type="ChEBI" id="CHEBI:57926"/>
        <dbReference type="EC" id="4.3.1.19"/>
    </reaction>
</comment>
<dbReference type="PANTHER" id="PTHR48078:SF11">
    <property type="entry name" value="THREONINE DEHYDRATASE, MITOCHONDRIAL"/>
    <property type="match status" value="1"/>
</dbReference>
<dbReference type="Proteomes" id="UP000239532">
    <property type="component" value="Unassembled WGS sequence"/>
</dbReference>
<dbReference type="Gene3D" id="3.40.50.1100">
    <property type="match status" value="2"/>
</dbReference>
<dbReference type="GO" id="GO:0030170">
    <property type="term" value="F:pyridoxal phosphate binding"/>
    <property type="evidence" value="ECO:0007669"/>
    <property type="project" value="InterPro"/>
</dbReference>
<dbReference type="InterPro" id="IPR001926">
    <property type="entry name" value="TrpB-like_PALP"/>
</dbReference>
<evidence type="ECO:0000256" key="10">
    <source>
        <dbReference type="ARBA" id="ARBA00023304"/>
    </source>
</evidence>
<dbReference type="GO" id="GO:0003941">
    <property type="term" value="F:L-serine ammonia-lyase activity"/>
    <property type="evidence" value="ECO:0007669"/>
    <property type="project" value="TreeGrafter"/>
</dbReference>
<evidence type="ECO:0000256" key="8">
    <source>
        <dbReference type="ARBA" id="ARBA00022898"/>
    </source>
</evidence>
<comment type="function">
    <text evidence="11 12">Catalyzes the anaerobic formation of alpha-ketobutyrate and ammonia from threonine in a two-step reaction. The first step involved a dehydration of threonine and a production of enamine intermediates (aminocrotonate), which tautomerizes to its imine form (iminobutyrate). Both intermediates are unstable and short-lived. The second step is the nonenzymatic hydrolysis of the enamine/imine intermediates to form 2-ketobutyrate and free ammonia. In the low water environment of the cell, the second step is accelerated by RidA.</text>
</comment>
<keyword evidence="9 12" id="KW-0456">Lyase</keyword>
<evidence type="ECO:0000313" key="15">
    <source>
        <dbReference type="Proteomes" id="UP000239532"/>
    </source>
</evidence>
<dbReference type="InterPro" id="IPR000634">
    <property type="entry name" value="Ser/Thr_deHydtase_PyrdxlP-BS"/>
</dbReference>
<dbReference type="SUPFAM" id="SSF55021">
    <property type="entry name" value="ACT-like"/>
    <property type="match status" value="1"/>
</dbReference>
<dbReference type="OrthoDB" id="9811476at2"/>
<dbReference type="InterPro" id="IPR045865">
    <property type="entry name" value="ACT-like_dom_sf"/>
</dbReference>
<evidence type="ECO:0000259" key="13">
    <source>
        <dbReference type="PROSITE" id="PS51672"/>
    </source>
</evidence>
<dbReference type="Pfam" id="PF00585">
    <property type="entry name" value="Thr_dehydrat_C"/>
    <property type="match status" value="1"/>
</dbReference>
<evidence type="ECO:0000256" key="4">
    <source>
        <dbReference type="ARBA" id="ARBA00010869"/>
    </source>
</evidence>
<dbReference type="CDD" id="cd04907">
    <property type="entry name" value="ACT_ThrD-I_2"/>
    <property type="match status" value="1"/>
</dbReference>
<evidence type="ECO:0000256" key="2">
    <source>
        <dbReference type="ARBA" id="ARBA00001933"/>
    </source>
</evidence>
<dbReference type="InterPro" id="IPR036052">
    <property type="entry name" value="TrpB-like_PALP_sf"/>
</dbReference>
<evidence type="ECO:0000256" key="5">
    <source>
        <dbReference type="ARBA" id="ARBA00011881"/>
    </source>
</evidence>
<dbReference type="CDD" id="cd01562">
    <property type="entry name" value="Thr-dehyd"/>
    <property type="match status" value="1"/>
</dbReference>
<keyword evidence="15" id="KW-1185">Reference proteome</keyword>
<dbReference type="PANTHER" id="PTHR48078">
    <property type="entry name" value="THREONINE DEHYDRATASE, MITOCHONDRIAL-RELATED"/>
    <property type="match status" value="1"/>
</dbReference>
<evidence type="ECO:0000256" key="9">
    <source>
        <dbReference type="ARBA" id="ARBA00023239"/>
    </source>
</evidence>
<dbReference type="FunFam" id="3.40.50.1100:FF:000005">
    <property type="entry name" value="Threonine dehydratase catabolic"/>
    <property type="match status" value="1"/>
</dbReference>
<keyword evidence="7 12" id="KW-0412">Isoleucine biosynthesis</keyword>
<dbReference type="GO" id="GO:0009097">
    <property type="term" value="P:isoleucine biosynthetic process"/>
    <property type="evidence" value="ECO:0007669"/>
    <property type="project" value="UniProtKB-UniRule"/>
</dbReference>
<dbReference type="InterPro" id="IPR011820">
    <property type="entry name" value="IlvA"/>
</dbReference>
<evidence type="ECO:0000256" key="12">
    <source>
        <dbReference type="RuleBase" id="RU362012"/>
    </source>
</evidence>
<dbReference type="NCBIfam" id="NF006390">
    <property type="entry name" value="PRK08639.1"/>
    <property type="match status" value="1"/>
</dbReference>
<evidence type="ECO:0000256" key="7">
    <source>
        <dbReference type="ARBA" id="ARBA00022624"/>
    </source>
</evidence>
<comment type="cofactor">
    <cofactor evidence="2 12">
        <name>pyridoxal 5'-phosphate</name>
        <dbReference type="ChEBI" id="CHEBI:597326"/>
    </cofactor>
</comment>
<proteinExistence type="inferred from homology"/>
<dbReference type="PROSITE" id="PS00165">
    <property type="entry name" value="DEHYDRATASE_SER_THR"/>
    <property type="match status" value="1"/>
</dbReference>
<evidence type="ECO:0000313" key="14">
    <source>
        <dbReference type="EMBL" id="PRP67370.1"/>
    </source>
</evidence>
<comment type="caution">
    <text evidence="14">The sequence shown here is derived from an EMBL/GenBank/DDBJ whole genome shotgun (WGS) entry which is preliminary data.</text>
</comment>
<name>A0A2S9WV55_9FLAO</name>
<dbReference type="GO" id="GO:0004794">
    <property type="term" value="F:threonine deaminase activity"/>
    <property type="evidence" value="ECO:0007669"/>
    <property type="project" value="UniProtKB-UniRule"/>
</dbReference>
<reference evidence="14 15" key="1">
    <citation type="submission" date="2016-11" db="EMBL/GenBank/DDBJ databases">
        <title>Trade-off between light-utilization and light-protection in marine flavobacteria.</title>
        <authorList>
            <person name="Kumagai Y."/>
        </authorList>
    </citation>
    <scope>NUCLEOTIDE SEQUENCE [LARGE SCALE GENOMIC DNA]</scope>
    <source>
        <strain evidence="14 15">JCM 17109</strain>
    </source>
</reference>
<evidence type="ECO:0000256" key="11">
    <source>
        <dbReference type="ARBA" id="ARBA00025527"/>
    </source>
</evidence>
<keyword evidence="10 12" id="KW-0100">Branched-chain amino acid biosynthesis</keyword>
<sequence>MIETQVYYPKMEDIKAAANRLQDVASLTPLQLNELYSNKYGCQVYFKREDLQTVRSYKIRGAYNKISTLREDQRPNGIVCASAGNHAQGVAMSCKVLQIHGTIYMPSPTPVQKIDQVKMHGGRFVDVILHGDTFDDAYAAAVAENEKQGKCFIHPFDDEKVIEGQATVGLEIMEQTAVDIDYLIMPIGGGGLSAGVSAVFKELSPATKIIGVEPTGAPSMGTSIFNRQNTTLDNIESFVDGAAVKRVGERNFEICQRNLERVINVPEGAICQTILDLYNQQAIVVEPAGAMSITALEQLRDEIKGKNVVCVVSGSNNDITRTAEIKERALLQSQLKHYFIVRFPQRAGALREFVEKVLGPNDDITHFEYTKKTNRINGSAVVGIELKSTEDFDSLLERMKALHFYGDYINDNPTLFEFLV</sequence>
<comment type="similarity">
    <text evidence="4 12">Belongs to the serine/threonine dehydratase family.</text>
</comment>